<evidence type="ECO:0000256" key="2">
    <source>
        <dbReference type="ARBA" id="ARBA00023125"/>
    </source>
</evidence>
<dbReference type="PANTHER" id="PTHR30146">
    <property type="entry name" value="LACI-RELATED TRANSCRIPTIONAL REPRESSOR"/>
    <property type="match status" value="1"/>
</dbReference>
<dbReference type="PANTHER" id="PTHR30146:SF109">
    <property type="entry name" value="HTH-TYPE TRANSCRIPTIONAL REGULATOR GALS"/>
    <property type="match status" value="1"/>
</dbReference>
<organism evidence="5 6">
    <name type="scientific">Candidatus Raymondbacteria bacterium RIFOXYD12_FULL_49_13</name>
    <dbReference type="NCBI Taxonomy" id="1817890"/>
    <lineage>
        <taxon>Bacteria</taxon>
        <taxon>Raymondiibacteriota</taxon>
    </lineage>
</organism>
<dbReference type="InterPro" id="IPR036388">
    <property type="entry name" value="WH-like_DNA-bd_sf"/>
</dbReference>
<dbReference type="GO" id="GO:0003700">
    <property type="term" value="F:DNA-binding transcription factor activity"/>
    <property type="evidence" value="ECO:0007669"/>
    <property type="project" value="InterPro"/>
</dbReference>
<dbReference type="InterPro" id="IPR028082">
    <property type="entry name" value="Peripla_BP_I"/>
</dbReference>
<dbReference type="InterPro" id="IPR036390">
    <property type="entry name" value="WH_DNA-bd_sf"/>
</dbReference>
<dbReference type="Gene3D" id="1.10.10.10">
    <property type="entry name" value="Winged helix-like DNA-binding domain superfamily/Winged helix DNA-binding domain"/>
    <property type="match status" value="1"/>
</dbReference>
<dbReference type="Proteomes" id="UP000179243">
    <property type="component" value="Unassembled WGS sequence"/>
</dbReference>
<dbReference type="SUPFAM" id="SSF53822">
    <property type="entry name" value="Periplasmic binding protein-like I"/>
    <property type="match status" value="1"/>
</dbReference>
<comment type="caution">
    <text evidence="5">The sequence shown here is derived from an EMBL/GenBank/DDBJ whole genome shotgun (WGS) entry which is preliminary data.</text>
</comment>
<dbReference type="InterPro" id="IPR000524">
    <property type="entry name" value="Tscrpt_reg_HTH_GntR"/>
</dbReference>
<reference evidence="5 6" key="1">
    <citation type="journal article" date="2016" name="Nat. Commun.">
        <title>Thousands of microbial genomes shed light on interconnected biogeochemical processes in an aquifer system.</title>
        <authorList>
            <person name="Anantharaman K."/>
            <person name="Brown C.T."/>
            <person name="Hug L.A."/>
            <person name="Sharon I."/>
            <person name="Castelle C.J."/>
            <person name="Probst A.J."/>
            <person name="Thomas B.C."/>
            <person name="Singh A."/>
            <person name="Wilkins M.J."/>
            <person name="Karaoz U."/>
            <person name="Brodie E.L."/>
            <person name="Williams K.H."/>
            <person name="Hubbard S.S."/>
            <person name="Banfield J.F."/>
        </authorList>
    </citation>
    <scope>NUCLEOTIDE SEQUENCE [LARGE SCALE GENOMIC DNA]</scope>
</reference>
<keyword evidence="2" id="KW-0238">DNA-binding</keyword>
<dbReference type="InterPro" id="IPR046335">
    <property type="entry name" value="LacI/GalR-like_sensor"/>
</dbReference>
<protein>
    <recommendedName>
        <fullName evidence="4">HTH gntR-type domain-containing protein</fullName>
    </recommendedName>
</protein>
<name>A0A1F7F5F3_UNCRA</name>
<evidence type="ECO:0000259" key="4">
    <source>
        <dbReference type="PROSITE" id="PS50949"/>
    </source>
</evidence>
<dbReference type="Pfam" id="PF13377">
    <property type="entry name" value="Peripla_BP_3"/>
    <property type="match status" value="1"/>
</dbReference>
<dbReference type="Pfam" id="PF00392">
    <property type="entry name" value="GntR"/>
    <property type="match status" value="1"/>
</dbReference>
<dbReference type="EMBL" id="MFYX01000118">
    <property type="protein sequence ID" value="OGK01808.1"/>
    <property type="molecule type" value="Genomic_DNA"/>
</dbReference>
<dbReference type="GO" id="GO:0000976">
    <property type="term" value="F:transcription cis-regulatory region binding"/>
    <property type="evidence" value="ECO:0007669"/>
    <property type="project" value="TreeGrafter"/>
</dbReference>
<evidence type="ECO:0000256" key="3">
    <source>
        <dbReference type="ARBA" id="ARBA00023163"/>
    </source>
</evidence>
<evidence type="ECO:0000313" key="5">
    <source>
        <dbReference type="EMBL" id="OGK01808.1"/>
    </source>
</evidence>
<dbReference type="SMART" id="SM00345">
    <property type="entry name" value="HTH_GNTR"/>
    <property type="match status" value="1"/>
</dbReference>
<evidence type="ECO:0000313" key="6">
    <source>
        <dbReference type="Proteomes" id="UP000179243"/>
    </source>
</evidence>
<gene>
    <name evidence="5" type="ORF">A2519_03005</name>
</gene>
<accession>A0A1F7F5F3</accession>
<dbReference type="PROSITE" id="PS50949">
    <property type="entry name" value="HTH_GNTR"/>
    <property type="match status" value="1"/>
</dbReference>
<feature type="domain" description="HTH gntR-type" evidence="4">
    <location>
        <begin position="12"/>
        <end position="80"/>
    </location>
</feature>
<sequence>MVHFIEKEEEGLGKRLQIRGWFLEKIRSGAFKPGEAVPTRHDLSNIFSCSRATADFVINGLVREKVLSACRGKGTFLLPPGGRTVVDAFALVNCNPLFLWSMEIEEELTKTVGRKARLVRFTPEQIRFPAEWEACKSHKLVAFIMPEAEHASFLRDVLKNEIPHLVLYRDPPESPFINIDHRAAGRAIVAALKEKGCRRLAWVSRTESRFKTPEERYAGFLEGLLEQGLPFKREWGEFVLPGMEVSYLLSLFSASERPDALVVAQAPMGQVLHAVQEAALTPGKDIIIASLDELEPAQYPYPILCAQRLTRQIGRKAGRFLLHYGTMTEGAPLRCFLAPKIVTVRNRRV</sequence>
<dbReference type="AlphaFoldDB" id="A0A1F7F5F3"/>
<dbReference type="SUPFAM" id="SSF46785">
    <property type="entry name" value="Winged helix' DNA-binding domain"/>
    <property type="match status" value="1"/>
</dbReference>
<evidence type="ECO:0000256" key="1">
    <source>
        <dbReference type="ARBA" id="ARBA00023015"/>
    </source>
</evidence>
<dbReference type="Gene3D" id="3.40.50.2300">
    <property type="match status" value="2"/>
</dbReference>
<proteinExistence type="predicted"/>
<keyword evidence="1" id="KW-0805">Transcription regulation</keyword>
<keyword evidence="3" id="KW-0804">Transcription</keyword>